<proteinExistence type="predicted"/>
<gene>
    <name evidence="1" type="ORF">TDIB3V08_LOCUS1959</name>
</gene>
<evidence type="ECO:0000313" key="1">
    <source>
        <dbReference type="EMBL" id="CAD7195576.1"/>
    </source>
</evidence>
<name>A0A7R8VD47_TIMDO</name>
<dbReference type="EMBL" id="OA564794">
    <property type="protein sequence ID" value="CAD7195576.1"/>
    <property type="molecule type" value="Genomic_DNA"/>
</dbReference>
<accession>A0A7R8VD47</accession>
<dbReference type="AlphaFoldDB" id="A0A7R8VD47"/>
<sequence length="262" mass="29041">MNESEVIVETKFHPKRAIHSLPHGLSTTPGIDNITFHTQLGPQNMSTHLETVAKLLLGHLRLQSDLERKLSSGGGPLVVEQAVLPPTMTCTSERNGNPSCADPSGALHHEQFLCRDRAGDEGRFGSGGRHLAPRVDNVCLLIFVSAYPTDSKPVIIELSNVASTSENVQITPMTEKNEPRDVKNAALTNMAMIGETLQEDTDDAAMASSVNGEEVLARFVKEDPEEDMEVAEAVVFRPLFRYRQRQRKYGNSSRRRYYSYYG</sequence>
<reference evidence="1" key="1">
    <citation type="submission" date="2020-11" db="EMBL/GenBank/DDBJ databases">
        <authorList>
            <person name="Tran Van P."/>
        </authorList>
    </citation>
    <scope>NUCLEOTIDE SEQUENCE</scope>
</reference>
<protein>
    <submittedName>
        <fullName evidence="1">Uncharacterized protein</fullName>
    </submittedName>
</protein>
<organism evidence="1">
    <name type="scientific">Timema douglasi</name>
    <name type="common">Walking stick</name>
    <dbReference type="NCBI Taxonomy" id="61478"/>
    <lineage>
        <taxon>Eukaryota</taxon>
        <taxon>Metazoa</taxon>
        <taxon>Ecdysozoa</taxon>
        <taxon>Arthropoda</taxon>
        <taxon>Hexapoda</taxon>
        <taxon>Insecta</taxon>
        <taxon>Pterygota</taxon>
        <taxon>Neoptera</taxon>
        <taxon>Polyneoptera</taxon>
        <taxon>Phasmatodea</taxon>
        <taxon>Timematodea</taxon>
        <taxon>Timematoidea</taxon>
        <taxon>Timematidae</taxon>
        <taxon>Timema</taxon>
    </lineage>
</organism>